<evidence type="ECO:0000313" key="2">
    <source>
        <dbReference type="Proteomes" id="UP000738376"/>
    </source>
</evidence>
<sequence>MEFRQIDLKTGQELPLPVKAVEHSYLELKIGKDIEPSQLAVGKMYDGITEKDIEQLQEQGLYLILANGRTAYFGDRAIAEKVSQEIFTNHSDAVAYGSLPVSEAKTSIFKEQARILIVDDETLNIDSATGIYNADWGNQPITLSNGITISKKAMGLIASKLGDCYSLVSPDFANQLQAEPNRPFQYRAAVPEWQGVIKGTCRASLLCQALEVDGIIAKSSIKGDNKTTTTGIHEVSLFWSRKEDARFTEQKLGTQALVFFPEGVQADVLPKLKVKAERLAEAQSDPRKIAQLYIERHEKRLQQRQEETGDRANINQIIEPELALELGLSLQENTTANEIKRETVASPNEEYQDWLYDILKNDLIEGGHCQILEMEDIAKRLREFLQSEWQEVATGGVYVPSGIAQPHNQLQEGEVSFTGLPDGAEVAIYRSPVANAANFDVFTNNLTVLRELDPEAYRQRGVCYLNPNDAKRLVIDFDGDRVGIIPSQLTPEQQASFQKTIEQYPTLIQEIIDKNLPENKPIQVEKEKKIPRDAANGFATLASAAVNAADNPTGRVANLGMRLEALRWETQYIPEAESSKYLQDIGKHFQKLLAEDKDPKKTFRILNESWRNQIVEISQIASTIPNLPEPEKATAVAQGLAKTERLLWQLDSLAAVNLQRAVDTPKSARKVNEDEFQFCQKVAKYKQVEWIKDKDNSYAYIGAEGIKTNTQDPVGWMVEQANQIYKEHSLIGDRNYNRFDHIFPKDSHTAADSEWAKGIASHYNKLISEAAASRSRLEHEEGVALTATSSKGNKIEIVSVISTDPDGESPIWEIARKGETVDIQMAKNKDWKTEKQYPYKAVALIDRDKIDVGLISPATVTAYGKTIEKDKIFGNLKLEFQLGISKNDVDDKFAAAEKYLETQRDAIPETERDRRAAALWHNNNRAIAGKMFTQVVANRLQELQVAKIKVIGLQYETNELKDKQWQPNELFNCRMAIEANPQSPIYDKRVIQVQTGDQWKNMGVVHNDAAYMPIGSQFIANIHISASKKDADLAIDRSTLKLPEIWHGLSPERVKEAVNLDVIAPQLKEAIAKAAANQPTMTEFVIKLADENVGLKAQVQSGGKINGITYLYEGQAIKASLIEMSWKNLAAMGVKYDPERDREALATPPLQSRLKLILNLKALWRLRKAAPMQIL</sequence>
<keyword evidence="2" id="KW-1185">Reference proteome</keyword>
<reference evidence="1 2" key="1">
    <citation type="submission" date="2020-03" db="EMBL/GenBank/DDBJ databases">
        <title>Draft Genome Sequence of 2-Methylisoborneol Producing Pseudanabaena yagii Strain GIHE-NHR1 Isolated from North Han River in South Korea.</title>
        <authorList>
            <person name="Jeong J."/>
        </authorList>
    </citation>
    <scope>NUCLEOTIDE SEQUENCE [LARGE SCALE GENOMIC DNA]</scope>
    <source>
        <strain evidence="1 2">GIHE-NHR1</strain>
    </source>
</reference>
<gene>
    <name evidence="1" type="ORF">HC246_23995</name>
</gene>
<name>A0ABX1M088_9CYAN</name>
<accession>A0ABX1M088</accession>
<evidence type="ECO:0000313" key="1">
    <source>
        <dbReference type="EMBL" id="NMF61006.1"/>
    </source>
</evidence>
<proteinExistence type="predicted"/>
<comment type="caution">
    <text evidence="1">The sequence shown here is derived from an EMBL/GenBank/DDBJ whole genome shotgun (WGS) entry which is preliminary data.</text>
</comment>
<dbReference type="Proteomes" id="UP000738376">
    <property type="component" value="Unassembled WGS sequence"/>
</dbReference>
<organism evidence="1 2">
    <name type="scientific">Pseudanabaena yagii GIHE-NHR1</name>
    <dbReference type="NCBI Taxonomy" id="2722753"/>
    <lineage>
        <taxon>Bacteria</taxon>
        <taxon>Bacillati</taxon>
        <taxon>Cyanobacteriota</taxon>
        <taxon>Cyanophyceae</taxon>
        <taxon>Pseudanabaenales</taxon>
        <taxon>Pseudanabaenaceae</taxon>
        <taxon>Pseudanabaena</taxon>
        <taxon>Pseudanabaena yagii</taxon>
    </lineage>
</organism>
<protein>
    <submittedName>
        <fullName evidence="1">Uncharacterized protein</fullName>
    </submittedName>
</protein>
<dbReference type="EMBL" id="JAAVJL010000005">
    <property type="protein sequence ID" value="NMF61006.1"/>
    <property type="molecule type" value="Genomic_DNA"/>
</dbReference>
<dbReference type="RefSeq" id="WP_169365961.1">
    <property type="nucleotide sequence ID" value="NZ_JAAVJL010000005.1"/>
</dbReference>